<sequence length="131" mass="15163">MLYPANNEPPHSCSNKIPQSLLAVRRRHAPITKGLLPFFYCTYSSLKLFFPFSFQGNQLKEEYCEASKCMSRNWQELQDYSEKHLVKNIKIFIAQQLQLEGGKLSYLQKALEEVALNSAASREFNKARDKN</sequence>
<organism evidence="1 2">
    <name type="scientific">Zophobas morio</name>
    <dbReference type="NCBI Taxonomy" id="2755281"/>
    <lineage>
        <taxon>Eukaryota</taxon>
        <taxon>Metazoa</taxon>
        <taxon>Ecdysozoa</taxon>
        <taxon>Arthropoda</taxon>
        <taxon>Hexapoda</taxon>
        <taxon>Insecta</taxon>
        <taxon>Pterygota</taxon>
        <taxon>Neoptera</taxon>
        <taxon>Endopterygota</taxon>
        <taxon>Coleoptera</taxon>
        <taxon>Polyphaga</taxon>
        <taxon>Cucujiformia</taxon>
        <taxon>Tenebrionidae</taxon>
        <taxon>Zophobas</taxon>
    </lineage>
</organism>
<comment type="caution">
    <text evidence="1">The sequence shown here is derived from an EMBL/GenBank/DDBJ whole genome shotgun (WGS) entry which is preliminary data.</text>
</comment>
<gene>
    <name evidence="1" type="ORF">Zmor_008643</name>
</gene>
<accession>A0AA38HKB0</accession>
<dbReference type="Proteomes" id="UP001168821">
    <property type="component" value="Unassembled WGS sequence"/>
</dbReference>
<name>A0AA38HKB0_9CUCU</name>
<protein>
    <submittedName>
        <fullName evidence="1">Uncharacterized protein</fullName>
    </submittedName>
</protein>
<evidence type="ECO:0000313" key="2">
    <source>
        <dbReference type="Proteomes" id="UP001168821"/>
    </source>
</evidence>
<proteinExistence type="predicted"/>
<dbReference type="EMBL" id="JALNTZ010002065">
    <property type="protein sequence ID" value="KAJ3620921.1"/>
    <property type="molecule type" value="Genomic_DNA"/>
</dbReference>
<keyword evidence="2" id="KW-1185">Reference proteome</keyword>
<evidence type="ECO:0000313" key="1">
    <source>
        <dbReference type="EMBL" id="KAJ3620921.1"/>
    </source>
</evidence>
<dbReference type="AlphaFoldDB" id="A0AA38HKB0"/>
<reference evidence="1" key="1">
    <citation type="journal article" date="2023" name="G3 (Bethesda)">
        <title>Whole genome assemblies of Zophobas morio and Tenebrio molitor.</title>
        <authorList>
            <person name="Kaur S."/>
            <person name="Stinson S.A."/>
            <person name="diCenzo G.C."/>
        </authorList>
    </citation>
    <scope>NUCLEOTIDE SEQUENCE</scope>
    <source>
        <strain evidence="1">QUZm001</strain>
    </source>
</reference>